<dbReference type="GO" id="GO:0006355">
    <property type="term" value="P:regulation of DNA-templated transcription"/>
    <property type="evidence" value="ECO:0007669"/>
    <property type="project" value="InterPro"/>
</dbReference>
<dbReference type="PANTHER" id="PTHR11850">
    <property type="entry name" value="HOMEOBOX PROTEIN TRANSCRIPTION FACTORS"/>
    <property type="match status" value="1"/>
</dbReference>
<feature type="region of interest" description="Disordered" evidence="5">
    <location>
        <begin position="570"/>
        <end position="594"/>
    </location>
</feature>
<evidence type="ECO:0000256" key="2">
    <source>
        <dbReference type="ARBA" id="ARBA00023155"/>
    </source>
</evidence>
<evidence type="ECO:0000313" key="8">
    <source>
        <dbReference type="Proteomes" id="UP000323011"/>
    </source>
</evidence>
<evidence type="ECO:0000256" key="4">
    <source>
        <dbReference type="PROSITE-ProRule" id="PRU00108"/>
    </source>
</evidence>
<dbReference type="Pfam" id="PF05920">
    <property type="entry name" value="Homeobox_KN"/>
    <property type="match status" value="1"/>
</dbReference>
<evidence type="ECO:0000256" key="1">
    <source>
        <dbReference type="ARBA" id="ARBA00023125"/>
    </source>
</evidence>
<keyword evidence="1 4" id="KW-0238">DNA-binding</keyword>
<evidence type="ECO:0000259" key="6">
    <source>
        <dbReference type="PROSITE" id="PS50071"/>
    </source>
</evidence>
<dbReference type="Proteomes" id="UP000323011">
    <property type="component" value="Unassembled WGS sequence"/>
</dbReference>
<feature type="domain" description="Homeobox" evidence="6">
    <location>
        <begin position="451"/>
        <end position="508"/>
    </location>
</feature>
<evidence type="ECO:0000256" key="3">
    <source>
        <dbReference type="ARBA" id="ARBA00023242"/>
    </source>
</evidence>
<comment type="subcellular location">
    <subcellularLocation>
        <location evidence="4">Nucleus</location>
    </subcellularLocation>
</comment>
<dbReference type="GO" id="GO:0003677">
    <property type="term" value="F:DNA binding"/>
    <property type="evidence" value="ECO:0007669"/>
    <property type="project" value="UniProtKB-UniRule"/>
</dbReference>
<feature type="region of interest" description="Disordered" evidence="5">
    <location>
        <begin position="336"/>
        <end position="379"/>
    </location>
</feature>
<dbReference type="InterPro" id="IPR050224">
    <property type="entry name" value="TALE_homeobox"/>
</dbReference>
<name>A0A5A8CVT3_CAFRO</name>
<feature type="compositionally biased region" description="Low complexity" evidence="5">
    <location>
        <begin position="570"/>
        <end position="580"/>
    </location>
</feature>
<feature type="region of interest" description="Disordered" evidence="5">
    <location>
        <begin position="1"/>
        <end position="31"/>
    </location>
</feature>
<comment type="caution">
    <text evidence="7">The sequence shown here is derived from an EMBL/GenBank/DDBJ whole genome shotgun (WGS) entry which is preliminary data.</text>
</comment>
<keyword evidence="3 4" id="KW-0539">Nucleus</keyword>
<sequence length="594" mass="61185">MLSDGTAMSGINPKRMREMPSDGSSLMGGPSFASPRHAFQGDASVSGSLGPGGDTGMYAAPAGRVMHMQRCETAAHILADTVRGGPSSAMGGWIYVPAHLTSKLATIRSVLNSEALELSNAELLGVVASAIQAPDTAARFYGQAASRGPADGPQQGAAHFRAGDTAALADGSHESVFSSSDGHGQGRLAGSGRYLPTPRTPHDMAHTPSYETVRPTPGGGGQGAPASGWSDSMPLPMSGPIGMGSFGRRTTPPTMTRQLGAPQSGMPGAGGAPPLGSAAAAANFRKRPREHHGGQSSSSSSASAGAGAAAGAGRSSAAMDAAAARGLHALKHAADDLESQRDGDGGDGDDDSDVHSPTAAGSTDTPMSLPAGAAGSRVTSRMRRALVMDQRVAEGSRTGTVSSKDGVSWGRVNNPVLYVEHSGLPASWPAIPFPRDYLMTNLPPDDGRTGRLTRAAVVSLREWMTEGRTWLSPYPTQQDIAMLSERTGMSAKQLRDWFRNERKRVWLPFWQSRLSNPECQWAVQRSSGARANIIPKSVIERFAHHSTDLDLNTAVTLELEGEAGAGAAVAAGAASGSSPEAKPHVVPRAGGGAA</sequence>
<dbReference type="GO" id="GO:0005634">
    <property type="term" value="C:nucleus"/>
    <property type="evidence" value="ECO:0007669"/>
    <property type="project" value="UniProtKB-SubCell"/>
</dbReference>
<dbReference type="PROSITE" id="PS50071">
    <property type="entry name" value="HOMEOBOX_2"/>
    <property type="match status" value="1"/>
</dbReference>
<dbReference type="SUPFAM" id="SSF46689">
    <property type="entry name" value="Homeodomain-like"/>
    <property type="match status" value="1"/>
</dbReference>
<evidence type="ECO:0000313" key="7">
    <source>
        <dbReference type="EMBL" id="KAA0157156.1"/>
    </source>
</evidence>
<proteinExistence type="predicted"/>
<accession>A0A5A8CVT3</accession>
<keyword evidence="8" id="KW-1185">Reference proteome</keyword>
<dbReference type="InterPro" id="IPR009057">
    <property type="entry name" value="Homeodomain-like_sf"/>
</dbReference>
<dbReference type="InterPro" id="IPR001356">
    <property type="entry name" value="HD"/>
</dbReference>
<organism evidence="7 8">
    <name type="scientific">Cafeteria roenbergensis</name>
    <name type="common">Marine flagellate</name>
    <dbReference type="NCBI Taxonomy" id="33653"/>
    <lineage>
        <taxon>Eukaryota</taxon>
        <taxon>Sar</taxon>
        <taxon>Stramenopiles</taxon>
        <taxon>Bigyra</taxon>
        <taxon>Opalozoa</taxon>
        <taxon>Bicosoecida</taxon>
        <taxon>Cafeteriaceae</taxon>
        <taxon>Cafeteria</taxon>
    </lineage>
</organism>
<gene>
    <name evidence="7" type="ORF">FNF29_00508</name>
</gene>
<reference evidence="7 8" key="1">
    <citation type="submission" date="2019-07" db="EMBL/GenBank/DDBJ databases">
        <title>Genomes of Cafeteria roenbergensis.</title>
        <authorList>
            <person name="Fischer M.G."/>
            <person name="Hackl T."/>
            <person name="Roman M."/>
        </authorList>
    </citation>
    <scope>NUCLEOTIDE SEQUENCE [LARGE SCALE GENOMIC DNA]</scope>
    <source>
        <strain evidence="7 8">BVI</strain>
    </source>
</reference>
<dbReference type="InterPro" id="IPR008422">
    <property type="entry name" value="KN_HD"/>
</dbReference>
<feature type="region of interest" description="Disordered" evidence="5">
    <location>
        <begin position="173"/>
        <end position="308"/>
    </location>
</feature>
<feature type="DNA-binding region" description="Homeobox" evidence="4">
    <location>
        <begin position="453"/>
        <end position="509"/>
    </location>
</feature>
<evidence type="ECO:0000256" key="5">
    <source>
        <dbReference type="SAM" id="MobiDB-lite"/>
    </source>
</evidence>
<dbReference type="AlphaFoldDB" id="A0A5A8CVT3"/>
<feature type="compositionally biased region" description="Low complexity" evidence="5">
    <location>
        <begin position="294"/>
        <end position="308"/>
    </location>
</feature>
<protein>
    <recommendedName>
        <fullName evidence="6">Homeobox domain-containing protein</fullName>
    </recommendedName>
</protein>
<dbReference type="CDD" id="cd00086">
    <property type="entry name" value="homeodomain"/>
    <property type="match status" value="1"/>
</dbReference>
<keyword evidence="2 4" id="KW-0371">Homeobox</keyword>
<dbReference type="EMBL" id="VLTN01000002">
    <property type="protein sequence ID" value="KAA0157156.1"/>
    <property type="molecule type" value="Genomic_DNA"/>
</dbReference>
<dbReference type="Gene3D" id="1.10.10.60">
    <property type="entry name" value="Homeodomain-like"/>
    <property type="match status" value="1"/>
</dbReference>